<organism evidence="3 4">
    <name type="scientific">Gordonia westfalica</name>
    <dbReference type="NCBI Taxonomy" id="158898"/>
    <lineage>
        <taxon>Bacteria</taxon>
        <taxon>Bacillati</taxon>
        <taxon>Actinomycetota</taxon>
        <taxon>Actinomycetes</taxon>
        <taxon>Mycobacteriales</taxon>
        <taxon>Gordoniaceae</taxon>
        <taxon>Gordonia</taxon>
    </lineage>
</organism>
<dbReference type="AlphaFoldDB" id="A0A1H2HY91"/>
<feature type="region of interest" description="Disordered" evidence="1">
    <location>
        <begin position="1"/>
        <end position="41"/>
    </location>
</feature>
<protein>
    <recommendedName>
        <fullName evidence="5">Tetratricopeptide repeat-containing protein</fullName>
    </recommendedName>
</protein>
<sequence length="194" mass="21021">MVDDGTHDGGTHDGGTHDGGTHDGGNHTGDTEGGAPQLGPKKKDARPIIWMIGFLVVALVVYFVLLGWRGFQLIATGTAAGIGLGLGVIALPLIGAWLIYATLRAGLEHQKLAAVIAEEGRELDISNLPHRASGRMERDAADELFAQVKAEWEADPNDWRNTYRIARAYDYAGDRPRARAMMKRAVAQFHGRKQ</sequence>
<feature type="compositionally biased region" description="Basic and acidic residues" evidence="1">
    <location>
        <begin position="1"/>
        <end position="25"/>
    </location>
</feature>
<keyword evidence="2" id="KW-0472">Membrane</keyword>
<evidence type="ECO:0000256" key="2">
    <source>
        <dbReference type="SAM" id="Phobius"/>
    </source>
</evidence>
<dbReference type="EMBL" id="FNLM01000034">
    <property type="protein sequence ID" value="SDU36675.1"/>
    <property type="molecule type" value="Genomic_DNA"/>
</dbReference>
<gene>
    <name evidence="3" type="ORF">SAMN04488548_134742</name>
</gene>
<keyword evidence="2" id="KW-0812">Transmembrane</keyword>
<feature type="transmembrane region" description="Helical" evidence="2">
    <location>
        <begin position="48"/>
        <end position="68"/>
    </location>
</feature>
<evidence type="ECO:0000313" key="3">
    <source>
        <dbReference type="EMBL" id="SDU36675.1"/>
    </source>
</evidence>
<dbReference type="OrthoDB" id="4485518at2"/>
<keyword evidence="2" id="KW-1133">Transmembrane helix</keyword>
<feature type="transmembrane region" description="Helical" evidence="2">
    <location>
        <begin position="80"/>
        <end position="103"/>
    </location>
</feature>
<dbReference type="STRING" id="158898.SAMN04488548_134742"/>
<evidence type="ECO:0008006" key="5">
    <source>
        <dbReference type="Google" id="ProtNLM"/>
    </source>
</evidence>
<dbReference type="RefSeq" id="WP_074849177.1">
    <property type="nucleotide sequence ID" value="NZ_FNLM01000034.1"/>
</dbReference>
<evidence type="ECO:0000313" key="4">
    <source>
        <dbReference type="Proteomes" id="UP000183180"/>
    </source>
</evidence>
<evidence type="ECO:0000256" key="1">
    <source>
        <dbReference type="SAM" id="MobiDB-lite"/>
    </source>
</evidence>
<name>A0A1H2HY91_9ACTN</name>
<dbReference type="Proteomes" id="UP000183180">
    <property type="component" value="Unassembled WGS sequence"/>
</dbReference>
<proteinExistence type="predicted"/>
<accession>A0A1H2HY91</accession>
<reference evidence="3 4" key="1">
    <citation type="submission" date="2016-10" db="EMBL/GenBank/DDBJ databases">
        <authorList>
            <person name="de Groot N.N."/>
        </authorList>
    </citation>
    <scope>NUCLEOTIDE SEQUENCE [LARGE SCALE GENOMIC DNA]</scope>
    <source>
        <strain evidence="3 4">DSM 44215</strain>
    </source>
</reference>